<sequence length="168" mass="18280">MDRRQRHSRGGWGPSKLLGQSPRDPLVGESIPALRLRGVLLKSTSSSGNQGNEAKSLEPQPAISSGIDHITDDVDPSVMDRFRVLKGRIERLNLVDAEEPHGLPSSLVIENRGPSGGKVVSRVDFDSNSGVEPGNHPRVLGSWSGGHFVGFPYGSSDWEHVLKEELTW</sequence>
<feature type="compositionally biased region" description="Polar residues" evidence="1">
    <location>
        <begin position="42"/>
        <end position="53"/>
    </location>
</feature>
<evidence type="ECO:0000313" key="3">
    <source>
        <dbReference type="Proteomes" id="UP000663760"/>
    </source>
</evidence>
<feature type="region of interest" description="Disordered" evidence="1">
    <location>
        <begin position="42"/>
        <end position="71"/>
    </location>
</feature>
<evidence type="ECO:0000313" key="2">
    <source>
        <dbReference type="EMBL" id="CAA7391642.1"/>
    </source>
</evidence>
<reference evidence="2" key="1">
    <citation type="submission" date="2020-02" db="EMBL/GenBank/DDBJ databases">
        <authorList>
            <person name="Scholz U."/>
            <person name="Mascher M."/>
            <person name="Fiebig A."/>
        </authorList>
    </citation>
    <scope>NUCLEOTIDE SEQUENCE</scope>
</reference>
<accession>A0A7I8K3E9</accession>
<protein>
    <submittedName>
        <fullName evidence="2">Uncharacterized protein</fullName>
    </submittedName>
</protein>
<proteinExistence type="predicted"/>
<evidence type="ECO:0000256" key="1">
    <source>
        <dbReference type="SAM" id="MobiDB-lite"/>
    </source>
</evidence>
<keyword evidence="3" id="KW-1185">Reference proteome</keyword>
<name>A0A7I8K3E9_SPIIN</name>
<organism evidence="2 3">
    <name type="scientific">Spirodela intermedia</name>
    <name type="common">Intermediate duckweed</name>
    <dbReference type="NCBI Taxonomy" id="51605"/>
    <lineage>
        <taxon>Eukaryota</taxon>
        <taxon>Viridiplantae</taxon>
        <taxon>Streptophyta</taxon>
        <taxon>Embryophyta</taxon>
        <taxon>Tracheophyta</taxon>
        <taxon>Spermatophyta</taxon>
        <taxon>Magnoliopsida</taxon>
        <taxon>Liliopsida</taxon>
        <taxon>Araceae</taxon>
        <taxon>Lemnoideae</taxon>
        <taxon>Spirodela</taxon>
    </lineage>
</organism>
<gene>
    <name evidence="2" type="ORF">SI8410_02002911</name>
</gene>
<dbReference type="AlphaFoldDB" id="A0A7I8K3E9"/>
<dbReference type="Proteomes" id="UP000663760">
    <property type="component" value="Chromosome 2"/>
</dbReference>
<dbReference type="OrthoDB" id="611935at2759"/>
<feature type="region of interest" description="Disordered" evidence="1">
    <location>
        <begin position="1"/>
        <end position="29"/>
    </location>
</feature>
<dbReference type="EMBL" id="LR746265">
    <property type="protein sequence ID" value="CAA7391642.1"/>
    <property type="molecule type" value="Genomic_DNA"/>
</dbReference>